<evidence type="ECO:0000313" key="11">
    <source>
        <dbReference type="Proteomes" id="UP000323946"/>
    </source>
</evidence>
<dbReference type="FunFam" id="3.30.1490.20:FF:000018">
    <property type="entry name" value="Biotin carboxylase"/>
    <property type="match status" value="1"/>
</dbReference>
<protein>
    <recommendedName>
        <fullName evidence="2">biotin carboxylase</fullName>
        <ecNumber evidence="2">6.3.4.14</ecNumber>
    </recommendedName>
</protein>
<dbReference type="InterPro" id="IPR011761">
    <property type="entry name" value="ATP-grasp"/>
</dbReference>
<dbReference type="PANTHER" id="PTHR48095">
    <property type="entry name" value="PYRUVATE CARBOXYLASE SUBUNIT A"/>
    <property type="match status" value="1"/>
</dbReference>
<dbReference type="SUPFAM" id="SSF52440">
    <property type="entry name" value="PreATP-grasp domain"/>
    <property type="match status" value="1"/>
</dbReference>
<dbReference type="InterPro" id="IPR011054">
    <property type="entry name" value="Rudment_hybrid_motif"/>
</dbReference>
<dbReference type="NCBIfam" id="NF009471">
    <property type="entry name" value="PRK12833.1"/>
    <property type="match status" value="1"/>
</dbReference>
<dbReference type="OrthoDB" id="4435847at2"/>
<dbReference type="GO" id="GO:0046872">
    <property type="term" value="F:metal ion binding"/>
    <property type="evidence" value="ECO:0007669"/>
    <property type="project" value="InterPro"/>
</dbReference>
<evidence type="ECO:0000256" key="2">
    <source>
        <dbReference type="ARBA" id="ARBA00013263"/>
    </source>
</evidence>
<evidence type="ECO:0000256" key="7">
    <source>
        <dbReference type="PROSITE-ProRule" id="PRU00409"/>
    </source>
</evidence>
<dbReference type="SMART" id="SM00878">
    <property type="entry name" value="Biotin_carb_C"/>
    <property type="match status" value="1"/>
</dbReference>
<name>A0A5M7CA75_SACHI</name>
<accession>A0A5M7CA75</accession>
<evidence type="ECO:0000259" key="8">
    <source>
        <dbReference type="PROSITE" id="PS50975"/>
    </source>
</evidence>
<proteinExistence type="predicted"/>
<dbReference type="PANTHER" id="PTHR48095:SF2">
    <property type="entry name" value="BIOTIN CARBOXYLASE, CHLOROPLASTIC"/>
    <property type="match status" value="1"/>
</dbReference>
<evidence type="ECO:0000256" key="1">
    <source>
        <dbReference type="ARBA" id="ARBA00003761"/>
    </source>
</evidence>
<evidence type="ECO:0000256" key="5">
    <source>
        <dbReference type="ARBA" id="ARBA00022840"/>
    </source>
</evidence>
<dbReference type="PROSITE" id="PS50975">
    <property type="entry name" value="ATP_GRASP"/>
    <property type="match status" value="1"/>
</dbReference>
<dbReference type="Gene3D" id="3.30.470.20">
    <property type="entry name" value="ATP-grasp fold, B domain"/>
    <property type="match status" value="1"/>
</dbReference>
<dbReference type="InterPro" id="IPR011764">
    <property type="entry name" value="Biotin_carboxylation_dom"/>
</dbReference>
<feature type="domain" description="Biotin carboxylation" evidence="9">
    <location>
        <begin position="3"/>
        <end position="448"/>
    </location>
</feature>
<comment type="function">
    <text evidence="1">This protein is a component of the acetyl coenzyme A carboxylase complex; first, biotin carboxylase catalyzes the carboxylation of the carrier protein and then the transcarboxylase transfers the carboxyl group to form malonyl-CoA.</text>
</comment>
<dbReference type="InterPro" id="IPR005481">
    <property type="entry name" value="BC-like_N"/>
</dbReference>
<dbReference type="SMR" id="A0A5M7CA75"/>
<reference evidence="10 11" key="1">
    <citation type="submission" date="2019-09" db="EMBL/GenBank/DDBJ databases">
        <title>Draft genome sequence of the thermophilic Saccharopolyspora hirsuta VKM Ac-666T.</title>
        <authorList>
            <person name="Lobastova T.G."/>
            <person name="Fokina V."/>
            <person name="Bragin E.Y."/>
            <person name="Shtratnikova V.Y."/>
            <person name="Starodumova I.P."/>
            <person name="Tarlachkov S.V."/>
            <person name="Donova M.V."/>
        </authorList>
    </citation>
    <scope>NUCLEOTIDE SEQUENCE [LARGE SCALE GENOMIC DNA]</scope>
    <source>
        <strain evidence="10 11">VKM Ac-666</strain>
    </source>
</reference>
<dbReference type="RefSeq" id="WP_150066451.1">
    <property type="nucleotide sequence ID" value="NZ_JBEPDJ010000002.1"/>
</dbReference>
<comment type="catalytic activity">
    <reaction evidence="6">
        <text>N(6)-biotinyl-L-lysyl-[protein] + hydrogencarbonate + ATP = N(6)-carboxybiotinyl-L-lysyl-[protein] + ADP + phosphate + H(+)</text>
        <dbReference type="Rhea" id="RHEA:13501"/>
        <dbReference type="Rhea" id="RHEA-COMP:10505"/>
        <dbReference type="Rhea" id="RHEA-COMP:10506"/>
        <dbReference type="ChEBI" id="CHEBI:15378"/>
        <dbReference type="ChEBI" id="CHEBI:17544"/>
        <dbReference type="ChEBI" id="CHEBI:30616"/>
        <dbReference type="ChEBI" id="CHEBI:43474"/>
        <dbReference type="ChEBI" id="CHEBI:83144"/>
        <dbReference type="ChEBI" id="CHEBI:83145"/>
        <dbReference type="ChEBI" id="CHEBI:456216"/>
        <dbReference type="EC" id="6.3.4.14"/>
    </reaction>
</comment>
<dbReference type="Pfam" id="PF02785">
    <property type="entry name" value="Biotin_carb_C"/>
    <property type="match status" value="1"/>
</dbReference>
<keyword evidence="3" id="KW-0436">Ligase</keyword>
<dbReference type="InterPro" id="IPR005482">
    <property type="entry name" value="Biotin_COase_C"/>
</dbReference>
<dbReference type="PROSITE" id="PS50979">
    <property type="entry name" value="BC"/>
    <property type="match status" value="1"/>
</dbReference>
<evidence type="ECO:0000256" key="4">
    <source>
        <dbReference type="ARBA" id="ARBA00022741"/>
    </source>
</evidence>
<dbReference type="InterPro" id="IPR005479">
    <property type="entry name" value="CPAse_ATP-bd"/>
</dbReference>
<dbReference type="InterPro" id="IPR016185">
    <property type="entry name" value="PreATP-grasp_dom_sf"/>
</dbReference>
<dbReference type="SUPFAM" id="SSF51246">
    <property type="entry name" value="Rudiment single hybrid motif"/>
    <property type="match status" value="1"/>
</dbReference>
<dbReference type="InterPro" id="IPR051602">
    <property type="entry name" value="ACC_Biotin_Carboxylase"/>
</dbReference>
<evidence type="ECO:0000313" key="10">
    <source>
        <dbReference type="EMBL" id="KAA5835255.1"/>
    </source>
</evidence>
<evidence type="ECO:0000256" key="3">
    <source>
        <dbReference type="ARBA" id="ARBA00022598"/>
    </source>
</evidence>
<dbReference type="PROSITE" id="PS00866">
    <property type="entry name" value="CPSASE_1"/>
    <property type="match status" value="1"/>
</dbReference>
<dbReference type="GO" id="GO:0004075">
    <property type="term" value="F:biotin carboxylase activity"/>
    <property type="evidence" value="ECO:0007669"/>
    <property type="project" value="UniProtKB-EC"/>
</dbReference>
<dbReference type="Proteomes" id="UP000323946">
    <property type="component" value="Unassembled WGS sequence"/>
</dbReference>
<gene>
    <name evidence="10" type="ORF">F1721_10780</name>
</gene>
<dbReference type="Pfam" id="PF00289">
    <property type="entry name" value="Biotin_carb_N"/>
    <property type="match status" value="1"/>
</dbReference>
<dbReference type="PROSITE" id="PS00867">
    <property type="entry name" value="CPSASE_2"/>
    <property type="match status" value="1"/>
</dbReference>
<dbReference type="EC" id="6.3.4.14" evidence="2"/>
<dbReference type="AlphaFoldDB" id="A0A5M7CA75"/>
<comment type="caution">
    <text evidence="10">The sequence shown here is derived from an EMBL/GenBank/DDBJ whole genome shotgun (WGS) entry which is preliminary data.</text>
</comment>
<dbReference type="GO" id="GO:0005524">
    <property type="term" value="F:ATP binding"/>
    <property type="evidence" value="ECO:0007669"/>
    <property type="project" value="UniProtKB-UniRule"/>
</dbReference>
<keyword evidence="11" id="KW-1185">Reference proteome</keyword>
<evidence type="ECO:0000259" key="9">
    <source>
        <dbReference type="PROSITE" id="PS50979"/>
    </source>
</evidence>
<organism evidence="10 11">
    <name type="scientific">Saccharopolyspora hirsuta</name>
    <dbReference type="NCBI Taxonomy" id="1837"/>
    <lineage>
        <taxon>Bacteria</taxon>
        <taxon>Bacillati</taxon>
        <taxon>Actinomycetota</taxon>
        <taxon>Actinomycetes</taxon>
        <taxon>Pseudonocardiales</taxon>
        <taxon>Pseudonocardiaceae</taxon>
        <taxon>Saccharopolyspora</taxon>
    </lineage>
</organism>
<dbReference type="NCBIfam" id="NF006367">
    <property type="entry name" value="PRK08591.1"/>
    <property type="match status" value="1"/>
</dbReference>
<keyword evidence="4 7" id="KW-0547">Nucleotide-binding</keyword>
<sequence length="452" mass="48646">MSGICRLLVTSRGEIAVRTIRAAKELGITVIAAHSDADAESLAVRLADESVNVGGAHAKKSYLNQEALLAAAKEVSADAIHPGYGFLSENAAFAKAVSDAGLIWVGPSSETIARMGHKAEAIATARAAGVPVVPGSEGLIQDVQEGLAAAAEVGYPVLIKAAAGGGGRGIRIARDEAELAAGIASAQQEAQAAFGDDGVYLERFVDRARHIEVQILGDGTEAVHFYERDCSLQRRRQKIWEEAPAAILDPEVRERICSSAVALAKSVNYSGAGTVEFLYDQDSAEFFFIEMNTRIQVEHPITEEICGVDLIRAMLLVAGGAPLPYRQDDIRVGGHAIEVRINAENPDNNFMPAPGTIESLEWPLGPGVRIDSMAFPGYTIPPFYDSLIGKLIVHAETREQALLRLRRALEEMQLVGPATTLPFFERLLGQDDVIDNNIHTTWIEQWMESQAS</sequence>
<dbReference type="SUPFAM" id="SSF56059">
    <property type="entry name" value="Glutathione synthetase ATP-binding domain-like"/>
    <property type="match status" value="1"/>
</dbReference>
<keyword evidence="5 7" id="KW-0067">ATP-binding</keyword>
<evidence type="ECO:0000256" key="6">
    <source>
        <dbReference type="ARBA" id="ARBA00048600"/>
    </source>
</evidence>
<dbReference type="Pfam" id="PF02786">
    <property type="entry name" value="CPSase_L_D2"/>
    <property type="match status" value="1"/>
</dbReference>
<dbReference type="EMBL" id="VWPH01000004">
    <property type="protein sequence ID" value="KAA5835255.1"/>
    <property type="molecule type" value="Genomic_DNA"/>
</dbReference>
<feature type="domain" description="ATP-grasp" evidence="8">
    <location>
        <begin position="122"/>
        <end position="319"/>
    </location>
</feature>